<dbReference type="SMART" id="SM00481">
    <property type="entry name" value="POLIIIAc"/>
    <property type="match status" value="1"/>
</dbReference>
<feature type="domain" description="Polymerase/histidinol phosphatase N-terminal" evidence="1">
    <location>
        <begin position="15"/>
        <end position="82"/>
    </location>
</feature>
<dbReference type="InterPro" id="IPR052018">
    <property type="entry name" value="PHP_domain"/>
</dbReference>
<organism evidence="2">
    <name type="scientific">hydrothermal vent metagenome</name>
    <dbReference type="NCBI Taxonomy" id="652676"/>
    <lineage>
        <taxon>unclassified sequences</taxon>
        <taxon>metagenomes</taxon>
        <taxon>ecological metagenomes</taxon>
    </lineage>
</organism>
<dbReference type="Gene3D" id="3.20.20.140">
    <property type="entry name" value="Metal-dependent hydrolases"/>
    <property type="match status" value="1"/>
</dbReference>
<dbReference type="EMBL" id="UOEO01000151">
    <property type="protein sequence ID" value="VAW20913.1"/>
    <property type="molecule type" value="Genomic_DNA"/>
</dbReference>
<proteinExistence type="predicted"/>
<protein>
    <submittedName>
        <fullName evidence="2">Phosphoesterase PHP, N-terminal</fullName>
    </submittedName>
</protein>
<sequence>MPYSFFTAPGKFHRGNLHTHSTRSDGILSAQEVCRRYQAEGYDFIALTDHFVGEFDYPITDTSASRNDRFTTIIGAELHSGSMENGYLWHILGIGLPLDFVAPDAPHFRAVKGSESGASIARRARDAGAFVAIAHPHWSGMSKADALTITAAHAVEIYNHGCSVDNDRGEGFLTLERLLNDGRALNLIATDDAHFSTPDHFGGWVMVKATQSTPEALLAALKAGEFYSSTGPQINDIRISKDSIEVDCSAAVTIIVQGNSTTTITLHGDSMTSKKMARERLDNSPWLRVTIIDRAGKRAWSNPVWLDK</sequence>
<reference evidence="2" key="1">
    <citation type="submission" date="2018-06" db="EMBL/GenBank/DDBJ databases">
        <authorList>
            <person name="Zhirakovskaya E."/>
        </authorList>
    </citation>
    <scope>NUCLEOTIDE SEQUENCE</scope>
</reference>
<dbReference type="PANTHER" id="PTHR42924">
    <property type="entry name" value="EXONUCLEASE"/>
    <property type="match status" value="1"/>
</dbReference>
<dbReference type="GO" id="GO:0035312">
    <property type="term" value="F:5'-3' DNA exonuclease activity"/>
    <property type="evidence" value="ECO:0007669"/>
    <property type="project" value="TreeGrafter"/>
</dbReference>
<evidence type="ECO:0000313" key="2">
    <source>
        <dbReference type="EMBL" id="VAW20913.1"/>
    </source>
</evidence>
<name>A0A3B0TXJ4_9ZZZZ</name>
<dbReference type="AlphaFoldDB" id="A0A3B0TXJ4"/>
<dbReference type="SUPFAM" id="SSF89550">
    <property type="entry name" value="PHP domain-like"/>
    <property type="match status" value="1"/>
</dbReference>
<dbReference type="NCBIfam" id="NF038032">
    <property type="entry name" value="CehA_McbA_metalo"/>
    <property type="match status" value="1"/>
</dbReference>
<dbReference type="GO" id="GO:0004534">
    <property type="term" value="F:5'-3' RNA exonuclease activity"/>
    <property type="evidence" value="ECO:0007669"/>
    <property type="project" value="TreeGrafter"/>
</dbReference>
<dbReference type="InterPro" id="IPR003141">
    <property type="entry name" value="Pol/His_phosphatase_N"/>
</dbReference>
<dbReference type="PANTHER" id="PTHR42924:SF11">
    <property type="entry name" value="POLYMERASE_HISTIDINOL PHOSPHATASE N-TERMINAL DOMAIN-CONTAINING PROTEIN"/>
    <property type="match status" value="1"/>
</dbReference>
<accession>A0A3B0TXJ4</accession>
<dbReference type="InterPro" id="IPR016195">
    <property type="entry name" value="Pol/histidinol_Pase-like"/>
</dbReference>
<evidence type="ECO:0000259" key="1">
    <source>
        <dbReference type="SMART" id="SM00481"/>
    </source>
</evidence>
<gene>
    <name evidence="2" type="ORF">MNBD_ALPHA12-1294</name>
</gene>